<dbReference type="GO" id="GO:0003755">
    <property type="term" value="F:peptidyl-prolyl cis-trans isomerase activity"/>
    <property type="evidence" value="ECO:0007669"/>
    <property type="project" value="InterPro"/>
</dbReference>
<dbReference type="InterPro" id="IPR046357">
    <property type="entry name" value="PPIase_dom_sf"/>
</dbReference>
<dbReference type="KEGG" id="dqu:106746534"/>
<dbReference type="PANTHER" id="PTHR11242">
    <property type="entry name" value="ARYL HYDROCARBON RECEPTOR INTERACTING PROTEIN RELATED"/>
    <property type="match status" value="1"/>
</dbReference>
<dbReference type="OrthoDB" id="5829758at2759"/>
<dbReference type="InterPro" id="IPR011990">
    <property type="entry name" value="TPR-like_helical_dom_sf"/>
</dbReference>
<accession>A0A6P3XL43</accession>
<dbReference type="Gene3D" id="3.10.50.40">
    <property type="match status" value="1"/>
</dbReference>
<dbReference type="InterPro" id="IPR056277">
    <property type="entry name" value="PPIase_AIP"/>
</dbReference>
<keyword evidence="7" id="KW-0675">Receptor</keyword>
<evidence type="ECO:0000256" key="2">
    <source>
        <dbReference type="ARBA" id="ARBA00022490"/>
    </source>
</evidence>
<evidence type="ECO:0000259" key="5">
    <source>
        <dbReference type="Pfam" id="PF23322"/>
    </source>
</evidence>
<keyword evidence="2" id="KW-0963">Cytoplasm</keyword>
<dbReference type="InterPro" id="IPR019734">
    <property type="entry name" value="TPR_rpt"/>
</dbReference>
<dbReference type="Gene3D" id="1.25.40.10">
    <property type="entry name" value="Tetratricopeptide repeat domain"/>
    <property type="match status" value="1"/>
</dbReference>
<evidence type="ECO:0000313" key="6">
    <source>
        <dbReference type="Proteomes" id="UP000515204"/>
    </source>
</evidence>
<feature type="domain" description="AIP/AIPL N-terminal FKBP-type PPIase" evidence="5">
    <location>
        <begin position="18"/>
        <end position="145"/>
    </location>
</feature>
<evidence type="ECO:0000313" key="7">
    <source>
        <dbReference type="RefSeq" id="XP_014478694.1"/>
    </source>
</evidence>
<comment type="subcellular location">
    <subcellularLocation>
        <location evidence="1">Cytoplasm</location>
    </subcellularLocation>
</comment>
<evidence type="ECO:0000256" key="4">
    <source>
        <dbReference type="ARBA" id="ARBA00022803"/>
    </source>
</evidence>
<keyword evidence="6" id="KW-1185">Reference proteome</keyword>
<keyword evidence="4" id="KW-0802">TPR repeat</keyword>
<dbReference type="PANTHER" id="PTHR11242:SF0">
    <property type="entry name" value="TPR_REGION DOMAIN-CONTAINING PROTEIN"/>
    <property type="match status" value="1"/>
</dbReference>
<evidence type="ECO:0000256" key="3">
    <source>
        <dbReference type="ARBA" id="ARBA00022737"/>
    </source>
</evidence>
<evidence type="ECO:0000256" key="1">
    <source>
        <dbReference type="ARBA" id="ARBA00004496"/>
    </source>
</evidence>
<proteinExistence type="predicted"/>
<dbReference type="SUPFAM" id="SSF54534">
    <property type="entry name" value="FKBP-like"/>
    <property type="match status" value="1"/>
</dbReference>
<dbReference type="AlphaFoldDB" id="A0A6P3XL43"/>
<dbReference type="InterPro" id="IPR039663">
    <property type="entry name" value="AIP/AIPL1/TTC9"/>
</dbReference>
<gene>
    <name evidence="7" type="primary">LOC106746534</name>
</gene>
<reference evidence="7" key="1">
    <citation type="submission" date="2025-08" db="UniProtKB">
        <authorList>
            <consortium name="RefSeq"/>
        </authorList>
    </citation>
    <scope>IDENTIFICATION</scope>
</reference>
<organism evidence="6 7">
    <name type="scientific">Dinoponera quadriceps</name>
    <name type="common">South American ant</name>
    <dbReference type="NCBI Taxonomy" id="609295"/>
    <lineage>
        <taxon>Eukaryota</taxon>
        <taxon>Metazoa</taxon>
        <taxon>Ecdysozoa</taxon>
        <taxon>Arthropoda</taxon>
        <taxon>Hexapoda</taxon>
        <taxon>Insecta</taxon>
        <taxon>Pterygota</taxon>
        <taxon>Neoptera</taxon>
        <taxon>Endopterygota</taxon>
        <taxon>Hymenoptera</taxon>
        <taxon>Apocrita</taxon>
        <taxon>Aculeata</taxon>
        <taxon>Formicoidea</taxon>
        <taxon>Formicidae</taxon>
        <taxon>Ponerinae</taxon>
        <taxon>Ponerini</taxon>
        <taxon>Dinoponera</taxon>
    </lineage>
</organism>
<dbReference type="RefSeq" id="XP_014478694.1">
    <property type="nucleotide sequence ID" value="XM_014623208.1"/>
</dbReference>
<keyword evidence="3" id="KW-0677">Repeat</keyword>
<dbReference type="GeneID" id="106746534"/>
<dbReference type="FunFam" id="1.25.40.10:FF:000052">
    <property type="entry name" value="Aryl-hydrocarbon-interacting protein-like 1"/>
    <property type="match status" value="1"/>
</dbReference>
<dbReference type="GO" id="GO:0005737">
    <property type="term" value="C:cytoplasm"/>
    <property type="evidence" value="ECO:0007669"/>
    <property type="project" value="UniProtKB-SubCell"/>
</dbReference>
<dbReference type="SUPFAM" id="SSF48452">
    <property type="entry name" value="TPR-like"/>
    <property type="match status" value="1"/>
</dbReference>
<dbReference type="Pfam" id="PF23322">
    <property type="entry name" value="PPIase_AIP"/>
    <property type="match status" value="1"/>
</dbReference>
<dbReference type="Proteomes" id="UP000515204">
    <property type="component" value="Unplaced"/>
</dbReference>
<name>A0A6P3XL43_DINQU</name>
<dbReference type="SMART" id="SM00028">
    <property type="entry name" value="TPR"/>
    <property type="match status" value="3"/>
</dbReference>
<sequence>MSDENIVKTVLHVGTRTINFTPGTKVIFHFKTTKCNHDKAVIDDSRAMGSPMELVLGKQFKLEVWEVIVQKMALNEVACFKVHKNLVTTYPFVSKTLREAGKPQLQKLNHHCCGVTLQNEGIGYTDLNDLIKYPQDLEFTIELIKVVLPNEYEKESWQMTEDEKLKNIPHLKEKGNVFFKEKKYDSALETYAKAIGMLEQLMLAEKPNDEEWLSLNQMKIPLLLNYVQCKLLNKEYYSVIEHCTTVLKTEPENVKALYRRGKAYIGVWDEGNAIKDLRKAAGIDPLLHNTVEKELQAFATAIKEKNVAQKEKLAKLFKVHLNRESERAYS</sequence>
<protein>
    <submittedName>
        <fullName evidence="7">AH receptor-interacting protein isoform X1</fullName>
    </submittedName>
</protein>